<feature type="region of interest" description="Disordered" evidence="1">
    <location>
        <begin position="48"/>
        <end position="72"/>
    </location>
</feature>
<reference evidence="2" key="1">
    <citation type="journal article" date="2022" name="Int. J. Mol. Sci.">
        <title>Draft Genome of Tanacetum Coccineum: Genomic Comparison of Closely Related Tanacetum-Family Plants.</title>
        <authorList>
            <person name="Yamashiro T."/>
            <person name="Shiraishi A."/>
            <person name="Nakayama K."/>
            <person name="Satake H."/>
        </authorList>
    </citation>
    <scope>NUCLEOTIDE SEQUENCE</scope>
</reference>
<proteinExistence type="predicted"/>
<organism evidence="2 3">
    <name type="scientific">Tanacetum coccineum</name>
    <dbReference type="NCBI Taxonomy" id="301880"/>
    <lineage>
        <taxon>Eukaryota</taxon>
        <taxon>Viridiplantae</taxon>
        <taxon>Streptophyta</taxon>
        <taxon>Embryophyta</taxon>
        <taxon>Tracheophyta</taxon>
        <taxon>Spermatophyta</taxon>
        <taxon>Magnoliopsida</taxon>
        <taxon>eudicotyledons</taxon>
        <taxon>Gunneridae</taxon>
        <taxon>Pentapetalae</taxon>
        <taxon>asterids</taxon>
        <taxon>campanulids</taxon>
        <taxon>Asterales</taxon>
        <taxon>Asteraceae</taxon>
        <taxon>Asteroideae</taxon>
        <taxon>Anthemideae</taxon>
        <taxon>Anthemidinae</taxon>
        <taxon>Tanacetum</taxon>
    </lineage>
</organism>
<feature type="compositionally biased region" description="Polar residues" evidence="1">
    <location>
        <begin position="53"/>
        <end position="63"/>
    </location>
</feature>
<reference evidence="2" key="2">
    <citation type="submission" date="2022-01" db="EMBL/GenBank/DDBJ databases">
        <authorList>
            <person name="Yamashiro T."/>
            <person name="Shiraishi A."/>
            <person name="Satake H."/>
            <person name="Nakayama K."/>
        </authorList>
    </citation>
    <scope>NUCLEOTIDE SEQUENCE</scope>
</reference>
<evidence type="ECO:0000256" key="1">
    <source>
        <dbReference type="SAM" id="MobiDB-lite"/>
    </source>
</evidence>
<comment type="caution">
    <text evidence="2">The sequence shown here is derived from an EMBL/GenBank/DDBJ whole genome shotgun (WGS) entry which is preliminary data.</text>
</comment>
<evidence type="ECO:0000313" key="3">
    <source>
        <dbReference type="Proteomes" id="UP001151760"/>
    </source>
</evidence>
<keyword evidence="3" id="KW-1185">Reference proteome</keyword>
<protein>
    <submittedName>
        <fullName evidence="2">Uncharacterized protein</fullName>
    </submittedName>
</protein>
<dbReference type="Proteomes" id="UP001151760">
    <property type="component" value="Unassembled WGS sequence"/>
</dbReference>
<name>A0ABQ5HJ50_9ASTR</name>
<sequence>MGPSVNRLGAGPGLDCTGAICSNYNAALDAALIPLVESQNSRSTALGMDMSNIARNQSKNVNESTEREEMGFKMKMKKDLEKMARAQGLRYNTPLIPA</sequence>
<gene>
    <name evidence="2" type="ORF">Tco_1068999</name>
</gene>
<dbReference type="EMBL" id="BQNB010019625">
    <property type="protein sequence ID" value="GJT87282.1"/>
    <property type="molecule type" value="Genomic_DNA"/>
</dbReference>
<accession>A0ABQ5HJ50</accession>
<evidence type="ECO:0000313" key="2">
    <source>
        <dbReference type="EMBL" id="GJT87282.1"/>
    </source>
</evidence>